<comment type="caution">
    <text evidence="1">The sequence shown here is derived from an EMBL/GenBank/DDBJ whole genome shotgun (WGS) entry which is preliminary data.</text>
</comment>
<reference evidence="1 2" key="1">
    <citation type="submission" date="2019-04" db="EMBL/GenBank/DDBJ databases">
        <title>Sphingomonas psychrotolerans sp. nov., isolated from soil in the Tianshan Mountains, Xinjiang, China.</title>
        <authorList>
            <person name="Luo Y."/>
            <person name="Sheng H."/>
        </authorList>
    </citation>
    <scope>NUCLEOTIDE SEQUENCE [LARGE SCALE GENOMIC DNA]</scope>
    <source>
        <strain evidence="1 2">ZFGT-11</strain>
    </source>
</reference>
<protein>
    <submittedName>
        <fullName evidence="1">ADP-ribosylation/crystallin J1</fullName>
    </submittedName>
</protein>
<dbReference type="EMBL" id="SRXT01000002">
    <property type="protein sequence ID" value="TGX54859.1"/>
    <property type="molecule type" value="Genomic_DNA"/>
</dbReference>
<dbReference type="Proteomes" id="UP000306147">
    <property type="component" value="Unassembled WGS sequence"/>
</dbReference>
<name>A0A4S1XE95_9SPHN</name>
<evidence type="ECO:0000313" key="2">
    <source>
        <dbReference type="Proteomes" id="UP000306147"/>
    </source>
</evidence>
<keyword evidence="2" id="KW-1185">Reference proteome</keyword>
<proteinExistence type="predicted"/>
<accession>A0A4S1XE95</accession>
<evidence type="ECO:0000313" key="1">
    <source>
        <dbReference type="EMBL" id="TGX54859.1"/>
    </source>
</evidence>
<organism evidence="1 2">
    <name type="scientific">Sphingomonas gei</name>
    <dbReference type="NCBI Taxonomy" id="1395960"/>
    <lineage>
        <taxon>Bacteria</taxon>
        <taxon>Pseudomonadati</taxon>
        <taxon>Pseudomonadota</taxon>
        <taxon>Alphaproteobacteria</taxon>
        <taxon>Sphingomonadales</taxon>
        <taxon>Sphingomonadaceae</taxon>
        <taxon>Sphingomonas</taxon>
    </lineage>
</organism>
<gene>
    <name evidence="1" type="ORF">E5A73_05270</name>
</gene>
<sequence>MGRTRHRPGTALTDAVTLWRPIGPKELELIEASDMRAFPPRLPEQPIFYPVTSEDYAIKIARDWNLPESGSGFVTRFEVERDFLSRYRVEEAGGRAHREYWIPAKDLPAFNAAIIGAIEVTHRFPE</sequence>
<dbReference type="AlphaFoldDB" id="A0A4S1XE95"/>
<dbReference type="OrthoDB" id="883590at2"/>